<dbReference type="EMBL" id="GBXM01017284">
    <property type="protein sequence ID" value="JAH91293.1"/>
    <property type="molecule type" value="Transcribed_RNA"/>
</dbReference>
<dbReference type="AlphaFoldDB" id="A0A0E9WPB8"/>
<evidence type="ECO:0000313" key="1">
    <source>
        <dbReference type="EMBL" id="JAH91293.1"/>
    </source>
</evidence>
<proteinExistence type="predicted"/>
<reference evidence="1" key="1">
    <citation type="submission" date="2014-11" db="EMBL/GenBank/DDBJ databases">
        <authorList>
            <person name="Amaro Gonzalez C."/>
        </authorList>
    </citation>
    <scope>NUCLEOTIDE SEQUENCE</scope>
</reference>
<organism evidence="1">
    <name type="scientific">Anguilla anguilla</name>
    <name type="common">European freshwater eel</name>
    <name type="synonym">Muraena anguilla</name>
    <dbReference type="NCBI Taxonomy" id="7936"/>
    <lineage>
        <taxon>Eukaryota</taxon>
        <taxon>Metazoa</taxon>
        <taxon>Chordata</taxon>
        <taxon>Craniata</taxon>
        <taxon>Vertebrata</taxon>
        <taxon>Euteleostomi</taxon>
        <taxon>Actinopterygii</taxon>
        <taxon>Neopterygii</taxon>
        <taxon>Teleostei</taxon>
        <taxon>Anguilliformes</taxon>
        <taxon>Anguillidae</taxon>
        <taxon>Anguilla</taxon>
    </lineage>
</organism>
<sequence>MMWHIMQSHNSYTADKLHNKNVFLYNSTIVRTALSHSSQRMMQFCDFFIFHIQNINLVVHTRVWELCSDLPESRSEAGPLSFRLSYTPGRGYGGGKLRAQSVERTLVCFVLWLEE</sequence>
<reference evidence="1" key="2">
    <citation type="journal article" date="2015" name="Fish Shellfish Immunol.">
        <title>Early steps in the European eel (Anguilla anguilla)-Vibrio vulnificus interaction in the gills: Role of the RtxA13 toxin.</title>
        <authorList>
            <person name="Callol A."/>
            <person name="Pajuelo D."/>
            <person name="Ebbesson L."/>
            <person name="Teles M."/>
            <person name="MacKenzie S."/>
            <person name="Amaro C."/>
        </authorList>
    </citation>
    <scope>NUCLEOTIDE SEQUENCE</scope>
</reference>
<name>A0A0E9WPB8_ANGAN</name>
<protein>
    <submittedName>
        <fullName evidence="1">Uncharacterized protein</fullName>
    </submittedName>
</protein>
<accession>A0A0E9WPB8</accession>